<dbReference type="AlphaFoldDB" id="A0AAW1JPJ0"/>
<keyword evidence="2" id="KW-1185">Reference proteome</keyword>
<dbReference type="EMBL" id="JBDFQZ010000007">
    <property type="protein sequence ID" value="KAK9705530.1"/>
    <property type="molecule type" value="Genomic_DNA"/>
</dbReference>
<sequence>MMLDTHPICRLGAISGCSGTGTCVAYFLLVMTAISSMTAITVSLTSEIIRLGLESVSATDYMLTTVTSELLTLEKNNMLLKRNLFVTCSMCLTGLQTIG</sequence>
<name>A0AAW1JPJ0_SAPOF</name>
<accession>A0AAW1JPJ0</accession>
<evidence type="ECO:0000313" key="1">
    <source>
        <dbReference type="EMBL" id="KAK9705530.1"/>
    </source>
</evidence>
<protein>
    <submittedName>
        <fullName evidence="1">Uncharacterized protein</fullName>
    </submittedName>
</protein>
<reference evidence="1" key="1">
    <citation type="submission" date="2024-03" db="EMBL/GenBank/DDBJ databases">
        <title>WGS assembly of Saponaria officinalis var. Norfolk2.</title>
        <authorList>
            <person name="Jenkins J."/>
            <person name="Shu S."/>
            <person name="Grimwood J."/>
            <person name="Barry K."/>
            <person name="Goodstein D."/>
            <person name="Schmutz J."/>
            <person name="Leebens-Mack J."/>
            <person name="Osbourn A."/>
        </authorList>
    </citation>
    <scope>NUCLEOTIDE SEQUENCE [LARGE SCALE GENOMIC DNA]</scope>
    <source>
        <strain evidence="1">JIC</strain>
    </source>
</reference>
<evidence type="ECO:0000313" key="2">
    <source>
        <dbReference type="Proteomes" id="UP001443914"/>
    </source>
</evidence>
<gene>
    <name evidence="1" type="ORF">RND81_07G064100</name>
</gene>
<organism evidence="1 2">
    <name type="scientific">Saponaria officinalis</name>
    <name type="common">Common soapwort</name>
    <name type="synonym">Lychnis saponaria</name>
    <dbReference type="NCBI Taxonomy" id="3572"/>
    <lineage>
        <taxon>Eukaryota</taxon>
        <taxon>Viridiplantae</taxon>
        <taxon>Streptophyta</taxon>
        <taxon>Embryophyta</taxon>
        <taxon>Tracheophyta</taxon>
        <taxon>Spermatophyta</taxon>
        <taxon>Magnoliopsida</taxon>
        <taxon>eudicotyledons</taxon>
        <taxon>Gunneridae</taxon>
        <taxon>Pentapetalae</taxon>
        <taxon>Caryophyllales</taxon>
        <taxon>Caryophyllaceae</taxon>
        <taxon>Caryophylleae</taxon>
        <taxon>Saponaria</taxon>
    </lineage>
</organism>
<proteinExistence type="predicted"/>
<comment type="caution">
    <text evidence="1">The sequence shown here is derived from an EMBL/GenBank/DDBJ whole genome shotgun (WGS) entry which is preliminary data.</text>
</comment>
<dbReference type="Proteomes" id="UP001443914">
    <property type="component" value="Unassembled WGS sequence"/>
</dbReference>